<dbReference type="Gene3D" id="3.30.450.20">
    <property type="entry name" value="PAS domain"/>
    <property type="match status" value="1"/>
</dbReference>
<feature type="domain" description="PAS" evidence="7">
    <location>
        <begin position="85"/>
        <end position="138"/>
    </location>
</feature>
<keyword evidence="2" id="KW-0067">ATP-binding</keyword>
<evidence type="ECO:0000256" key="2">
    <source>
        <dbReference type="ARBA" id="ARBA00022840"/>
    </source>
</evidence>
<evidence type="ECO:0000256" key="4">
    <source>
        <dbReference type="ARBA" id="ARBA00023125"/>
    </source>
</evidence>
<dbReference type="InterPro" id="IPR027417">
    <property type="entry name" value="P-loop_NTPase"/>
</dbReference>
<evidence type="ECO:0000259" key="7">
    <source>
        <dbReference type="PROSITE" id="PS50112"/>
    </source>
</evidence>
<dbReference type="PROSITE" id="PS00676">
    <property type="entry name" value="SIGMA54_INTERACT_2"/>
    <property type="match status" value="1"/>
</dbReference>
<keyword evidence="3" id="KW-0805">Transcription regulation</keyword>
<organism evidence="8 9">
    <name type="scientific">Clostridium malenominatum</name>
    <dbReference type="NCBI Taxonomy" id="1539"/>
    <lineage>
        <taxon>Bacteria</taxon>
        <taxon>Bacillati</taxon>
        <taxon>Bacillota</taxon>
        <taxon>Clostridia</taxon>
        <taxon>Eubacteriales</taxon>
        <taxon>Clostridiaceae</taxon>
        <taxon>Clostridium</taxon>
    </lineage>
</organism>
<evidence type="ECO:0000256" key="5">
    <source>
        <dbReference type="ARBA" id="ARBA00023163"/>
    </source>
</evidence>
<keyword evidence="9" id="KW-1185">Reference proteome</keyword>
<dbReference type="InterPro" id="IPR003593">
    <property type="entry name" value="AAA+_ATPase"/>
</dbReference>
<evidence type="ECO:0000313" key="8">
    <source>
        <dbReference type="EMBL" id="GAA0728595.1"/>
    </source>
</evidence>
<dbReference type="InterPro" id="IPR058031">
    <property type="entry name" value="AAA_lid_NorR"/>
</dbReference>
<keyword evidence="1" id="KW-0547">Nucleotide-binding</keyword>
<gene>
    <name evidence="8" type="ORF">GCM10008905_27730</name>
</gene>
<sequence>MSIINYIFKIDDEFRLKEVFSMSENNNLILDNSWCMNIGEKIDYALGTSINPKGGIVEVKDKFYKYQWINDMEGITLYLSEESVLLEFYQQIVSFISEGIQIYDRNGYFINSNPASENLQNYNKEDFKGKHLLDIYDIKEGYSTVLTVLRTKEIVNNRCDRFKMKTGKTLTTINTGYPIKLYGNLYGAVVFESDLSVLKKIENRSSNLEAYIKDERPVHQDELYTFEDIIHSSDKMKEVIHFAKKVSLTNSSILITGATGTGKELVAQSIHSFSHRRHKPFIDVNCSAIPSNLFESMFFGTEKGAFTGSIAKQGFFEMAEGGTLFLDEINSISMDMQAKLLRVLQEKRFQRVGGNKYIKCDVRIITASNEEISELMEKQQFRKDFYYRISTIKIDIPRLEERKDDILLLTQHFLNKLYKQYGEKPISINKETLDVLITYDWPGNIRELENTIEYAFNKIGSNKEIIDIEDLPDYIRPIKSEVNYPKINNETLEERIRRMEKEIIKEALRLHEGNITKSARELGMSRQNLQHKIKKLEI</sequence>
<dbReference type="InterPro" id="IPR025944">
    <property type="entry name" value="Sigma_54_int_dom_CS"/>
</dbReference>
<dbReference type="InterPro" id="IPR009057">
    <property type="entry name" value="Homeodomain-like_sf"/>
</dbReference>
<dbReference type="InterPro" id="IPR035965">
    <property type="entry name" value="PAS-like_dom_sf"/>
</dbReference>
<dbReference type="Pfam" id="PF00158">
    <property type="entry name" value="Sigma54_activat"/>
    <property type="match status" value="1"/>
</dbReference>
<dbReference type="Gene3D" id="3.40.50.300">
    <property type="entry name" value="P-loop containing nucleotide triphosphate hydrolases"/>
    <property type="match status" value="1"/>
</dbReference>
<dbReference type="Pfam" id="PF25601">
    <property type="entry name" value="AAA_lid_14"/>
    <property type="match status" value="1"/>
</dbReference>
<dbReference type="PROSITE" id="PS50045">
    <property type="entry name" value="SIGMA54_INTERACT_4"/>
    <property type="match status" value="1"/>
</dbReference>
<dbReference type="Gene3D" id="1.10.10.60">
    <property type="entry name" value="Homeodomain-like"/>
    <property type="match status" value="1"/>
</dbReference>
<evidence type="ECO:0000259" key="6">
    <source>
        <dbReference type="PROSITE" id="PS50045"/>
    </source>
</evidence>
<comment type="caution">
    <text evidence="8">The sequence shown here is derived from an EMBL/GenBank/DDBJ whole genome shotgun (WGS) entry which is preliminary data.</text>
</comment>
<accession>A0ABP3UAG7</accession>
<name>A0ABP3UAG7_9CLOT</name>
<keyword evidence="5" id="KW-0804">Transcription</keyword>
<feature type="domain" description="Sigma-54 factor interaction" evidence="6">
    <location>
        <begin position="229"/>
        <end position="457"/>
    </location>
</feature>
<protein>
    <submittedName>
        <fullName evidence="8">Sigma-54-dependent Fis family transcriptional regulator</fullName>
    </submittedName>
</protein>
<dbReference type="InterPro" id="IPR000014">
    <property type="entry name" value="PAS"/>
</dbReference>
<evidence type="ECO:0000256" key="3">
    <source>
        <dbReference type="ARBA" id="ARBA00023015"/>
    </source>
</evidence>
<dbReference type="Gene3D" id="1.10.8.60">
    <property type="match status" value="1"/>
</dbReference>
<dbReference type="InterPro" id="IPR002197">
    <property type="entry name" value="HTH_Fis"/>
</dbReference>
<reference evidence="9" key="1">
    <citation type="journal article" date="2019" name="Int. J. Syst. Evol. Microbiol.">
        <title>The Global Catalogue of Microorganisms (GCM) 10K type strain sequencing project: providing services to taxonomists for standard genome sequencing and annotation.</title>
        <authorList>
            <consortium name="The Broad Institute Genomics Platform"/>
            <consortium name="The Broad Institute Genome Sequencing Center for Infectious Disease"/>
            <person name="Wu L."/>
            <person name="Ma J."/>
        </authorList>
    </citation>
    <scope>NUCLEOTIDE SEQUENCE [LARGE SCALE GENOMIC DNA]</scope>
    <source>
        <strain evidence="9">JCM 1405</strain>
    </source>
</reference>
<dbReference type="Pfam" id="PF02954">
    <property type="entry name" value="HTH_8"/>
    <property type="match status" value="1"/>
</dbReference>
<dbReference type="SMART" id="SM00382">
    <property type="entry name" value="AAA"/>
    <property type="match status" value="1"/>
</dbReference>
<dbReference type="PRINTS" id="PR01590">
    <property type="entry name" value="HTHFIS"/>
</dbReference>
<evidence type="ECO:0000313" key="9">
    <source>
        <dbReference type="Proteomes" id="UP001500339"/>
    </source>
</evidence>
<dbReference type="SUPFAM" id="SSF55785">
    <property type="entry name" value="PYP-like sensor domain (PAS domain)"/>
    <property type="match status" value="1"/>
</dbReference>
<dbReference type="PANTHER" id="PTHR32071">
    <property type="entry name" value="TRANSCRIPTIONAL REGULATORY PROTEIN"/>
    <property type="match status" value="1"/>
</dbReference>
<dbReference type="SMART" id="SM00091">
    <property type="entry name" value="PAS"/>
    <property type="match status" value="1"/>
</dbReference>
<dbReference type="RefSeq" id="WP_343770593.1">
    <property type="nucleotide sequence ID" value="NZ_BAAACF010000003.1"/>
</dbReference>
<dbReference type="InterPro" id="IPR025943">
    <property type="entry name" value="Sigma_54_int_dom_ATP-bd_2"/>
</dbReference>
<dbReference type="PROSITE" id="PS50112">
    <property type="entry name" value="PAS"/>
    <property type="match status" value="1"/>
</dbReference>
<dbReference type="Proteomes" id="UP001500339">
    <property type="component" value="Unassembled WGS sequence"/>
</dbReference>
<dbReference type="SUPFAM" id="SSF46689">
    <property type="entry name" value="Homeodomain-like"/>
    <property type="match status" value="1"/>
</dbReference>
<dbReference type="InterPro" id="IPR002078">
    <property type="entry name" value="Sigma_54_int"/>
</dbReference>
<dbReference type="PROSITE" id="PS00688">
    <property type="entry name" value="SIGMA54_INTERACT_3"/>
    <property type="match status" value="1"/>
</dbReference>
<keyword evidence="4" id="KW-0238">DNA-binding</keyword>
<evidence type="ECO:0000256" key="1">
    <source>
        <dbReference type="ARBA" id="ARBA00022741"/>
    </source>
</evidence>
<proteinExistence type="predicted"/>
<dbReference type="PANTHER" id="PTHR32071:SF74">
    <property type="entry name" value="TRANSCRIPTIONAL ACTIVATOR ROCR"/>
    <property type="match status" value="1"/>
</dbReference>
<dbReference type="SUPFAM" id="SSF52540">
    <property type="entry name" value="P-loop containing nucleoside triphosphate hydrolases"/>
    <property type="match status" value="1"/>
</dbReference>
<dbReference type="EMBL" id="BAAACF010000003">
    <property type="protein sequence ID" value="GAA0728595.1"/>
    <property type="molecule type" value="Genomic_DNA"/>
</dbReference>
<dbReference type="CDD" id="cd00009">
    <property type="entry name" value="AAA"/>
    <property type="match status" value="1"/>
</dbReference>